<sequence>MFPAFKYCAIDYLYENVVRKKFCRDALLLRIPSCLYQDENNHARNIDNKYRRPWTRVSVVSVWGTTDTDISVLDQWKASLFVEEFLEKRTAMGMLTQINYDFEEVVPSSNPNSQTEVEESSLYTHKDYHEVFTPVNCLEKYPALQAQNQDLSIDEEIIFVNNLMAYKSQLPALQTLLSRLKLFLVKDPLLDFKGRIFTEANFFRECFSFQGDLKDFVKEDFYMDKENFCQEKLEDSVGLNKPAIFPGCEFLISTSLKQEVDIPSLSELKESLHLMPEIINYVDENEKLFKRDLTTMCGIDIEDIKFRSTEILAIQSKCEPEYGEPVELEMPLTHLHPTDQHSLVNSLRTGLQTFPSSPVCKMSLLTAEESANKYYMLWQSESCRSSLNPFLLRVPKTEESNSQYAVTDLKKILSIKEESLAVNPVNTEEWKQAGLNLTVTETLEHLSTHLYHNNLFSDDTKLEIFLPTNVPQLECKYIINISYVNIFRM</sequence>
<dbReference type="Proteomes" id="UP000694540">
    <property type="component" value="Unplaced"/>
</dbReference>
<dbReference type="PANTHER" id="PTHR35668">
    <property type="entry name" value="PROTEIN SHORTAGE IN CHIASMATA 1 ORTHOLOG"/>
    <property type="match status" value="1"/>
</dbReference>
<evidence type="ECO:0000313" key="2">
    <source>
        <dbReference type="Proteomes" id="UP000694540"/>
    </source>
</evidence>
<dbReference type="Ensembl" id="ENSCWAT00000027953.1">
    <property type="protein sequence ID" value="ENSCWAP00000025787.1"/>
    <property type="gene ID" value="ENSCWAG00000019497.1"/>
</dbReference>
<keyword evidence="2" id="KW-1185">Reference proteome</keyword>
<dbReference type="GO" id="GO:0000712">
    <property type="term" value="P:resolution of meiotic recombination intermediates"/>
    <property type="evidence" value="ECO:0007669"/>
    <property type="project" value="InterPro"/>
</dbReference>
<dbReference type="GeneTree" id="ENSGT00390000013037"/>
<organism evidence="1 2">
    <name type="scientific">Catagonus wagneri</name>
    <name type="common">Chacoan peccary</name>
    <dbReference type="NCBI Taxonomy" id="51154"/>
    <lineage>
        <taxon>Eukaryota</taxon>
        <taxon>Metazoa</taxon>
        <taxon>Chordata</taxon>
        <taxon>Craniata</taxon>
        <taxon>Vertebrata</taxon>
        <taxon>Euteleostomi</taxon>
        <taxon>Mammalia</taxon>
        <taxon>Eutheria</taxon>
        <taxon>Laurasiatheria</taxon>
        <taxon>Artiodactyla</taxon>
        <taxon>Suina</taxon>
        <taxon>Tayassuidae</taxon>
        <taxon>Catagonus</taxon>
    </lineage>
</organism>
<name>A0A8C3XB43_9CETA</name>
<reference evidence="1" key="1">
    <citation type="submission" date="2025-08" db="UniProtKB">
        <authorList>
            <consortium name="Ensembl"/>
        </authorList>
    </citation>
    <scope>IDENTIFICATION</scope>
</reference>
<dbReference type="InterPro" id="IPR039991">
    <property type="entry name" value="SHOC1"/>
</dbReference>
<dbReference type="GO" id="GO:0003697">
    <property type="term" value="F:single-stranded DNA binding"/>
    <property type="evidence" value="ECO:0007669"/>
    <property type="project" value="TreeGrafter"/>
</dbReference>
<dbReference type="GO" id="GO:0016887">
    <property type="term" value="F:ATP hydrolysis activity"/>
    <property type="evidence" value="ECO:0007669"/>
    <property type="project" value="InterPro"/>
</dbReference>
<dbReference type="PANTHER" id="PTHR35668:SF1">
    <property type="entry name" value="PROTEIN SHORTAGE IN CHIASMATA 1 ORTHOLOG"/>
    <property type="match status" value="1"/>
</dbReference>
<protein>
    <submittedName>
        <fullName evidence="1">Shortage in chiasmata 1</fullName>
    </submittedName>
</protein>
<proteinExistence type="predicted"/>
<accession>A0A8C3XB43</accession>
<dbReference type="GO" id="GO:0000794">
    <property type="term" value="C:condensed nuclear chromosome"/>
    <property type="evidence" value="ECO:0007669"/>
    <property type="project" value="InterPro"/>
</dbReference>
<dbReference type="AlphaFoldDB" id="A0A8C3XB43"/>
<reference evidence="1" key="2">
    <citation type="submission" date="2025-09" db="UniProtKB">
        <authorList>
            <consortium name="Ensembl"/>
        </authorList>
    </citation>
    <scope>IDENTIFICATION</scope>
</reference>
<evidence type="ECO:0000313" key="1">
    <source>
        <dbReference type="Ensembl" id="ENSCWAP00000025787.1"/>
    </source>
</evidence>
<dbReference type="Pfam" id="PF17825">
    <property type="entry name" value="DUF5587"/>
    <property type="match status" value="1"/>
</dbReference>
<gene>
    <name evidence="1" type="primary">SHOC1</name>
</gene>